<dbReference type="Pfam" id="PF06200">
    <property type="entry name" value="tify"/>
    <property type="match status" value="1"/>
</dbReference>
<feature type="compositionally biased region" description="Polar residues" evidence="3">
    <location>
        <begin position="286"/>
        <end position="297"/>
    </location>
</feature>
<dbReference type="SMART" id="SM00979">
    <property type="entry name" value="TIFY"/>
    <property type="match status" value="1"/>
</dbReference>
<name>A0A7J7BWH7_TRIWF</name>
<comment type="similarity">
    <text evidence="1 2">Belongs to the TIFY/JAZ family.</text>
</comment>
<evidence type="ECO:0000256" key="3">
    <source>
        <dbReference type="SAM" id="MobiDB-lite"/>
    </source>
</evidence>
<dbReference type="EMBL" id="JAAARO010000023">
    <property type="protein sequence ID" value="KAF5726221.1"/>
    <property type="molecule type" value="Genomic_DNA"/>
</dbReference>
<feature type="region of interest" description="Disordered" evidence="3">
    <location>
        <begin position="74"/>
        <end position="101"/>
    </location>
</feature>
<dbReference type="GO" id="GO:2000022">
    <property type="term" value="P:regulation of jasmonic acid mediated signaling pathway"/>
    <property type="evidence" value="ECO:0007669"/>
    <property type="project" value="UniProtKB-UniRule"/>
</dbReference>
<dbReference type="FunCoup" id="A0A7J7BWH7">
    <property type="interactions" value="442"/>
</dbReference>
<feature type="compositionally biased region" description="Polar residues" evidence="3">
    <location>
        <begin position="402"/>
        <end position="412"/>
    </location>
</feature>
<dbReference type="PROSITE" id="PS51320">
    <property type="entry name" value="TIFY"/>
    <property type="match status" value="1"/>
</dbReference>
<comment type="caution">
    <text evidence="5">The sequence shown here is derived from an EMBL/GenBank/DDBJ whole genome shotgun (WGS) entry which is preliminary data.</text>
</comment>
<feature type="compositionally biased region" description="Polar residues" evidence="3">
    <location>
        <begin position="358"/>
        <end position="368"/>
    </location>
</feature>
<sequence length="446" mass="46959">MAGLIMAQPNKIYNAIGARDLISMSGTGTDNKTLGQQLQQKEQGKPMLHDFLGMKVGIDSSVVLTPKTGEARVAEASPSASASLGGSSGGGRGPISTTSDLGSVERQVGEHLEGVPFYGPRSDVSRHDINNRLAGNKRSNSDSTFMGSSSERIPQMGHDSIESSHLMKMLRNGAGGERPRRSSDDEVLHGMQSLKPTSSLILQPPTGNRFDANAAKWERSIPMGPLMQYPLRGSQFVPFMQQVPSNRFKDAHTGSTIISQSAADEGSRTGIKGPGILSSLKAGGSVSDNNSTGTLLSGSRAKSGIHVSEPESSTPNRQGLMSASRQMTIFYGGQAHVFDDVHPNKADVIMALAGSNGGSWSTTYSPKSTGRPASDDRMSRGEYETCIAGNAAFPREFHGRLSGTSNAAQDTGSGDRVPAPTGGHQGGVTIAKAKESGTEDKRERQS</sequence>
<keyword evidence="2" id="KW-1184">Jasmonic acid signaling pathway</keyword>
<dbReference type="GO" id="GO:0009611">
    <property type="term" value="P:response to wounding"/>
    <property type="evidence" value="ECO:0007669"/>
    <property type="project" value="UniProtKB-UniRule"/>
</dbReference>
<keyword evidence="6" id="KW-1185">Reference proteome</keyword>
<accession>A0A7J7BWH7</accession>
<keyword evidence="2" id="KW-0539">Nucleus</keyword>
<dbReference type="Proteomes" id="UP000593562">
    <property type="component" value="Unassembled WGS sequence"/>
</dbReference>
<feature type="region of interest" description="Disordered" evidence="3">
    <location>
        <begin position="282"/>
        <end position="319"/>
    </location>
</feature>
<dbReference type="OrthoDB" id="1908882at2759"/>
<feature type="region of interest" description="Disordered" evidence="3">
    <location>
        <begin position="114"/>
        <end position="157"/>
    </location>
</feature>
<protein>
    <recommendedName>
        <fullName evidence="2">Protein TIFY</fullName>
    </recommendedName>
    <alternativeName>
        <fullName evidence="2">Jasmonate ZIM domain-containing protein</fullName>
    </alternativeName>
</protein>
<organism evidence="5 6">
    <name type="scientific">Tripterygium wilfordii</name>
    <name type="common">Thunder God vine</name>
    <dbReference type="NCBI Taxonomy" id="458696"/>
    <lineage>
        <taxon>Eukaryota</taxon>
        <taxon>Viridiplantae</taxon>
        <taxon>Streptophyta</taxon>
        <taxon>Embryophyta</taxon>
        <taxon>Tracheophyta</taxon>
        <taxon>Spermatophyta</taxon>
        <taxon>Magnoliopsida</taxon>
        <taxon>eudicotyledons</taxon>
        <taxon>Gunneridae</taxon>
        <taxon>Pentapetalae</taxon>
        <taxon>rosids</taxon>
        <taxon>fabids</taxon>
        <taxon>Celastrales</taxon>
        <taxon>Celastraceae</taxon>
        <taxon>Tripterygium</taxon>
    </lineage>
</organism>
<proteinExistence type="inferred from homology"/>
<reference evidence="5 6" key="1">
    <citation type="journal article" date="2020" name="Nat. Commun.">
        <title>Genome of Tripterygium wilfordii and identification of cytochrome P450 involved in triptolide biosynthesis.</title>
        <authorList>
            <person name="Tu L."/>
            <person name="Su P."/>
            <person name="Zhang Z."/>
            <person name="Gao L."/>
            <person name="Wang J."/>
            <person name="Hu T."/>
            <person name="Zhou J."/>
            <person name="Zhang Y."/>
            <person name="Zhao Y."/>
            <person name="Liu Y."/>
            <person name="Song Y."/>
            <person name="Tong Y."/>
            <person name="Lu Y."/>
            <person name="Yang J."/>
            <person name="Xu C."/>
            <person name="Jia M."/>
            <person name="Peters R.J."/>
            <person name="Huang L."/>
            <person name="Gao W."/>
        </authorList>
    </citation>
    <scope>NUCLEOTIDE SEQUENCE [LARGE SCALE GENOMIC DNA]</scope>
    <source>
        <strain evidence="6">cv. XIE 37</strain>
        <tissue evidence="5">Leaf</tissue>
    </source>
</reference>
<feature type="compositionally biased region" description="Polar residues" evidence="3">
    <location>
        <begin position="137"/>
        <end position="152"/>
    </location>
</feature>
<dbReference type="InterPro" id="IPR010399">
    <property type="entry name" value="Tify_dom"/>
</dbReference>
<evidence type="ECO:0000313" key="5">
    <source>
        <dbReference type="EMBL" id="KAF5726221.1"/>
    </source>
</evidence>
<dbReference type="AlphaFoldDB" id="A0A7J7BWH7"/>
<dbReference type="InterPro" id="IPR040390">
    <property type="entry name" value="TIFY/JAZ"/>
</dbReference>
<evidence type="ECO:0000256" key="2">
    <source>
        <dbReference type="RuleBase" id="RU369065"/>
    </source>
</evidence>
<comment type="domain">
    <text evidence="2">The jas domain is required for interaction with COI1.</text>
</comment>
<gene>
    <name evidence="5" type="ORF">HS088_TW23G00963</name>
</gene>
<evidence type="ECO:0000313" key="6">
    <source>
        <dbReference type="Proteomes" id="UP000593562"/>
    </source>
</evidence>
<feature type="compositionally biased region" description="Basic and acidic residues" evidence="3">
    <location>
        <begin position="432"/>
        <end position="446"/>
    </location>
</feature>
<evidence type="ECO:0000256" key="1">
    <source>
        <dbReference type="ARBA" id="ARBA00008614"/>
    </source>
</evidence>
<dbReference type="PANTHER" id="PTHR33077:SF8">
    <property type="entry name" value="PROTEIN TIFY 8"/>
    <property type="match status" value="1"/>
</dbReference>
<feature type="compositionally biased region" description="Polar residues" evidence="3">
    <location>
        <begin position="310"/>
        <end position="319"/>
    </location>
</feature>
<feature type="domain" description="Tify" evidence="4">
    <location>
        <begin position="320"/>
        <end position="355"/>
    </location>
</feature>
<dbReference type="GO" id="GO:0005634">
    <property type="term" value="C:nucleus"/>
    <property type="evidence" value="ECO:0007669"/>
    <property type="project" value="UniProtKB-SubCell"/>
</dbReference>
<feature type="region of interest" description="Disordered" evidence="3">
    <location>
        <begin position="357"/>
        <end position="379"/>
    </location>
</feature>
<comment type="subcellular location">
    <subcellularLocation>
        <location evidence="2">Nucleus</location>
    </subcellularLocation>
</comment>
<dbReference type="GO" id="GO:0031347">
    <property type="term" value="P:regulation of defense response"/>
    <property type="evidence" value="ECO:0007669"/>
    <property type="project" value="UniProtKB-UniRule"/>
</dbReference>
<feature type="compositionally biased region" description="Low complexity" evidence="3">
    <location>
        <begin position="74"/>
        <end position="85"/>
    </location>
</feature>
<dbReference type="InParanoid" id="A0A7J7BWH7"/>
<comment type="function">
    <text evidence="2">Repressor of jasmonate responses.</text>
</comment>
<evidence type="ECO:0000259" key="4">
    <source>
        <dbReference type="PROSITE" id="PS51320"/>
    </source>
</evidence>
<feature type="region of interest" description="Disordered" evidence="3">
    <location>
        <begin position="397"/>
        <end position="446"/>
    </location>
</feature>
<dbReference type="PANTHER" id="PTHR33077">
    <property type="entry name" value="PROTEIN TIFY 4A-RELATED-RELATED"/>
    <property type="match status" value="1"/>
</dbReference>